<name>A0A6G1ZHF9_9BACT</name>
<dbReference type="SUPFAM" id="SSF53448">
    <property type="entry name" value="Nucleotide-diphospho-sugar transferases"/>
    <property type="match status" value="1"/>
</dbReference>
<dbReference type="InterPro" id="IPR004528">
    <property type="entry name" value="KdsB"/>
</dbReference>
<evidence type="ECO:0000256" key="3">
    <source>
        <dbReference type="ARBA" id="ARBA00022985"/>
    </source>
</evidence>
<dbReference type="NCBIfam" id="NF003952">
    <property type="entry name" value="PRK05450.1-5"/>
    <property type="match status" value="1"/>
</dbReference>
<dbReference type="EC" id="2.7.7.38" evidence="4"/>
<dbReference type="GO" id="GO:0005829">
    <property type="term" value="C:cytosol"/>
    <property type="evidence" value="ECO:0007669"/>
    <property type="project" value="TreeGrafter"/>
</dbReference>
<dbReference type="GO" id="GO:0009103">
    <property type="term" value="P:lipopolysaccharide biosynthetic process"/>
    <property type="evidence" value="ECO:0007669"/>
    <property type="project" value="UniProtKB-KW"/>
</dbReference>
<dbReference type="Pfam" id="PF02348">
    <property type="entry name" value="CTP_transf_3"/>
    <property type="match status" value="1"/>
</dbReference>
<dbReference type="AlphaFoldDB" id="A0A6G1ZHF9"/>
<dbReference type="CDD" id="cd02517">
    <property type="entry name" value="CMP-KDO-Synthetase"/>
    <property type="match status" value="1"/>
</dbReference>
<organism evidence="4">
    <name type="scientific">Parabacteroides goldsteinii</name>
    <dbReference type="NCBI Taxonomy" id="328812"/>
    <lineage>
        <taxon>Bacteria</taxon>
        <taxon>Pseudomonadati</taxon>
        <taxon>Bacteroidota</taxon>
        <taxon>Bacteroidia</taxon>
        <taxon>Bacteroidales</taxon>
        <taxon>Tannerellaceae</taxon>
        <taxon>Parabacteroides</taxon>
    </lineage>
</organism>
<dbReference type="EMBL" id="WKLP01000029">
    <property type="protein sequence ID" value="MRY13367.1"/>
    <property type="molecule type" value="Genomic_DNA"/>
</dbReference>
<comment type="caution">
    <text evidence="4">The sequence shown here is derived from an EMBL/GenBank/DDBJ whole genome shotgun (WGS) entry which is preliminary data.</text>
</comment>
<dbReference type="PANTHER" id="PTHR42866:SF2">
    <property type="entry name" value="3-DEOXY-MANNO-OCTULOSONATE CYTIDYLYLTRANSFERASE, MITOCHONDRIAL"/>
    <property type="match status" value="1"/>
</dbReference>
<protein>
    <submittedName>
        <fullName evidence="4">3-deoxy-manno-octulosonate cytidylyltransferase</fullName>
        <ecNumber evidence="4">2.7.7.38</ecNumber>
    </submittedName>
</protein>
<dbReference type="RefSeq" id="WP_010802962.1">
    <property type="nucleotide sequence ID" value="NZ_CAMYHT010000014.1"/>
</dbReference>
<evidence type="ECO:0000256" key="2">
    <source>
        <dbReference type="ARBA" id="ARBA00022695"/>
    </source>
</evidence>
<keyword evidence="3" id="KW-0448">Lipopolysaccharide biosynthesis</keyword>
<gene>
    <name evidence="4" type="primary">kdsB</name>
    <name evidence="4" type="ORF">GKE01_18150</name>
</gene>
<sequence length="244" mass="28035">MNVIGIIPARYKSTRFEGKPLAKICGHPMIWWVYQRVCQAQKIKEVFVAIDDERVRKVCEELDIKYVMTRSDHPEHISRIHEVAEKVKADLYVCVNGDEPLISPKCIDQVIPCEIDDNFFFSGAMRTLTDPAETIDSANIKIVMSDIGRCVYISRTPVPYPKGTLMFSYKKYVGIECFSKKALDFFVSTPQGNIERIEDIDHLRFLEHGKELQFTLVDSESISVDTRKDLEKVIYIIEHQGANL</sequence>
<accession>A0A6G1ZHF9</accession>
<dbReference type="Gene3D" id="3.90.550.10">
    <property type="entry name" value="Spore Coat Polysaccharide Biosynthesis Protein SpsA, Chain A"/>
    <property type="match status" value="1"/>
</dbReference>
<keyword evidence="1 4" id="KW-0808">Transferase</keyword>
<evidence type="ECO:0000313" key="4">
    <source>
        <dbReference type="EMBL" id="MRY13367.1"/>
    </source>
</evidence>
<keyword evidence="2 4" id="KW-0548">Nucleotidyltransferase</keyword>
<proteinExistence type="predicted"/>
<dbReference type="GO" id="GO:0008690">
    <property type="term" value="F:3-deoxy-manno-octulosonate cytidylyltransferase activity"/>
    <property type="evidence" value="ECO:0007669"/>
    <property type="project" value="UniProtKB-EC"/>
</dbReference>
<evidence type="ECO:0000256" key="1">
    <source>
        <dbReference type="ARBA" id="ARBA00022679"/>
    </source>
</evidence>
<reference evidence="4" key="1">
    <citation type="journal article" date="2019" name="Nat. Med.">
        <title>A library of human gut bacterial isolates paired with longitudinal multiomics data enables mechanistic microbiome research.</title>
        <authorList>
            <person name="Poyet M."/>
            <person name="Groussin M."/>
            <person name="Gibbons S.M."/>
            <person name="Avila-Pacheco J."/>
            <person name="Jiang X."/>
            <person name="Kearney S.M."/>
            <person name="Perrotta A.R."/>
            <person name="Berdy B."/>
            <person name="Zhao S."/>
            <person name="Lieberman T.D."/>
            <person name="Swanson P.K."/>
            <person name="Smith M."/>
            <person name="Roesemann S."/>
            <person name="Alexander J.E."/>
            <person name="Rich S.A."/>
            <person name="Livny J."/>
            <person name="Vlamakis H."/>
            <person name="Clish C."/>
            <person name="Bullock K."/>
            <person name="Deik A."/>
            <person name="Scott J."/>
            <person name="Pierce K.A."/>
            <person name="Xavier R.J."/>
            <person name="Alm E.J."/>
        </authorList>
    </citation>
    <scope>NUCLEOTIDE SEQUENCE</scope>
    <source>
        <strain evidence="4">BIOML-A4</strain>
    </source>
</reference>
<dbReference type="InterPro" id="IPR003329">
    <property type="entry name" value="Cytidylyl_trans"/>
</dbReference>
<dbReference type="PANTHER" id="PTHR42866">
    <property type="entry name" value="3-DEOXY-MANNO-OCTULOSONATE CYTIDYLYLTRANSFERASE"/>
    <property type="match status" value="1"/>
</dbReference>
<dbReference type="InterPro" id="IPR029044">
    <property type="entry name" value="Nucleotide-diphossugar_trans"/>
</dbReference>